<feature type="signal peptide" evidence="8">
    <location>
        <begin position="1"/>
        <end position="24"/>
    </location>
</feature>
<feature type="chain" id="PRO_5045888716" evidence="8">
    <location>
        <begin position="25"/>
        <end position="426"/>
    </location>
</feature>
<keyword evidence="5 8" id="KW-0732">Signal</keyword>
<evidence type="ECO:0000256" key="8">
    <source>
        <dbReference type="SAM" id="SignalP"/>
    </source>
</evidence>
<evidence type="ECO:0000256" key="1">
    <source>
        <dbReference type="ARBA" id="ARBA00004571"/>
    </source>
</evidence>
<sequence length="426" mass="46234">MKKKMTLRLIPALIAAAFCGGALASGFQLSEQSASGIGVANAGAAAAAEDASTVFVNPAGMTYLPERHNFSMATTVLDRSTHFTNEGTGGYLNAVVGKPIGDSGGDGGGVHAIPMFYYAYAPTPDWRFGMAVTPTFADETSYGEAFTGRYSGQKTSIKVINLNPSVAYKLNDALSVAVGINYARAEVDFKQATVLGPNTTPDGTGRLTGDGGAWGYNLGVMYQLQPQTRVGFSYRSKIRFHLKGEKTQTANPTRDITADLTTPDTASLALHHRVNSKWAVLADYTWSGWSSLQKLEPVYADGTRAVAPLRYNFKDTYRVGLGATYQLNEQWMLRFGTAYDKNPVPSDTFRSMTVPDADRVWLALGAKWRMTPKASLDFGYVHVFVKDARTARNVYSNPSETTVVQTIRGQFKTSADMLSVQLNYAF</sequence>
<evidence type="ECO:0000313" key="9">
    <source>
        <dbReference type="EMBL" id="MFC4788474.1"/>
    </source>
</evidence>
<dbReference type="PANTHER" id="PTHR35093:SF8">
    <property type="entry name" value="OUTER MEMBRANE PROTEIN NMB0088-RELATED"/>
    <property type="match status" value="1"/>
</dbReference>
<gene>
    <name evidence="9" type="ORF">ACFO6X_05680</name>
</gene>
<evidence type="ECO:0000256" key="7">
    <source>
        <dbReference type="ARBA" id="ARBA00023237"/>
    </source>
</evidence>
<proteinExistence type="inferred from homology"/>
<evidence type="ECO:0000256" key="5">
    <source>
        <dbReference type="ARBA" id="ARBA00022729"/>
    </source>
</evidence>
<dbReference type="Proteomes" id="UP001596001">
    <property type="component" value="Unassembled WGS sequence"/>
</dbReference>
<evidence type="ECO:0000256" key="3">
    <source>
        <dbReference type="ARBA" id="ARBA00022452"/>
    </source>
</evidence>
<accession>A0ABV9QC52</accession>
<keyword evidence="3" id="KW-1134">Transmembrane beta strand</keyword>
<evidence type="ECO:0000256" key="2">
    <source>
        <dbReference type="ARBA" id="ARBA00008163"/>
    </source>
</evidence>
<dbReference type="RefSeq" id="WP_382430936.1">
    <property type="nucleotide sequence ID" value="NZ_JBHSHJ010000003.1"/>
</dbReference>
<dbReference type="SUPFAM" id="SSF56935">
    <property type="entry name" value="Porins"/>
    <property type="match status" value="1"/>
</dbReference>
<dbReference type="PANTHER" id="PTHR35093">
    <property type="entry name" value="OUTER MEMBRANE PROTEIN NMB0088-RELATED"/>
    <property type="match status" value="1"/>
</dbReference>
<dbReference type="Pfam" id="PF03349">
    <property type="entry name" value="Toluene_X"/>
    <property type="match status" value="1"/>
</dbReference>
<keyword evidence="6" id="KW-0472">Membrane</keyword>
<keyword evidence="10" id="KW-1185">Reference proteome</keyword>
<name>A0ABV9QC52_9BURK</name>
<organism evidence="9 10">
    <name type="scientific">Giesbergeria sinuosa</name>
    <dbReference type="NCBI Taxonomy" id="80883"/>
    <lineage>
        <taxon>Bacteria</taxon>
        <taxon>Pseudomonadati</taxon>
        <taxon>Pseudomonadota</taxon>
        <taxon>Betaproteobacteria</taxon>
        <taxon>Burkholderiales</taxon>
        <taxon>Comamonadaceae</taxon>
        <taxon>Giesbergeria</taxon>
    </lineage>
</organism>
<evidence type="ECO:0000256" key="6">
    <source>
        <dbReference type="ARBA" id="ARBA00023136"/>
    </source>
</evidence>
<protein>
    <submittedName>
        <fullName evidence="9">OmpP1/FadL family transporter</fullName>
    </submittedName>
</protein>
<evidence type="ECO:0000256" key="4">
    <source>
        <dbReference type="ARBA" id="ARBA00022692"/>
    </source>
</evidence>
<comment type="similarity">
    <text evidence="2">Belongs to the OmpP1/FadL family.</text>
</comment>
<comment type="subcellular location">
    <subcellularLocation>
        <location evidence="1">Cell outer membrane</location>
        <topology evidence="1">Multi-pass membrane protein</topology>
    </subcellularLocation>
</comment>
<reference evidence="10" key="1">
    <citation type="journal article" date="2019" name="Int. J. Syst. Evol. Microbiol.">
        <title>The Global Catalogue of Microorganisms (GCM) 10K type strain sequencing project: providing services to taxonomists for standard genome sequencing and annotation.</title>
        <authorList>
            <consortium name="The Broad Institute Genomics Platform"/>
            <consortium name="The Broad Institute Genome Sequencing Center for Infectious Disease"/>
            <person name="Wu L."/>
            <person name="Ma J."/>
        </authorList>
    </citation>
    <scope>NUCLEOTIDE SEQUENCE [LARGE SCALE GENOMIC DNA]</scope>
    <source>
        <strain evidence="10">CCUG 49452</strain>
    </source>
</reference>
<keyword evidence="7" id="KW-0998">Cell outer membrane</keyword>
<evidence type="ECO:0000313" key="10">
    <source>
        <dbReference type="Proteomes" id="UP001596001"/>
    </source>
</evidence>
<comment type="caution">
    <text evidence="9">The sequence shown here is derived from an EMBL/GenBank/DDBJ whole genome shotgun (WGS) entry which is preliminary data.</text>
</comment>
<dbReference type="EMBL" id="JBHSHJ010000003">
    <property type="protein sequence ID" value="MFC4788474.1"/>
    <property type="molecule type" value="Genomic_DNA"/>
</dbReference>
<dbReference type="InterPro" id="IPR005017">
    <property type="entry name" value="OMPP1/FadL/TodX"/>
</dbReference>
<dbReference type="Gene3D" id="2.40.160.60">
    <property type="entry name" value="Outer membrane protein transport protein (OMPP1/FadL/TodX)"/>
    <property type="match status" value="1"/>
</dbReference>
<keyword evidence="4" id="KW-0812">Transmembrane</keyword>